<reference evidence="3" key="2">
    <citation type="submission" date="2025-08" db="UniProtKB">
        <authorList>
            <consortium name="Ensembl"/>
        </authorList>
    </citation>
    <scope>IDENTIFICATION</scope>
</reference>
<reference evidence="3" key="1">
    <citation type="submission" date="2009-12" db="EMBL/GenBank/DDBJ databases">
        <title>The Genome Sequence of Anolis carolinensis (Green Anole Lizard).</title>
        <authorList>
            <consortium name="The Genome Sequencing Platform"/>
            <person name="Di Palma F."/>
            <person name="Alfoldi J."/>
            <person name="Heiman D."/>
            <person name="Young S."/>
            <person name="Grabherr M."/>
            <person name="Johnson J."/>
            <person name="Lander E.S."/>
            <person name="Lindblad-Toh K."/>
        </authorList>
    </citation>
    <scope>NUCLEOTIDE SEQUENCE [LARGE SCALE GENOMIC DNA]</scope>
    <source>
        <strain evidence="3">JBL SC #1</strain>
    </source>
</reference>
<protein>
    <recommendedName>
        <fullName evidence="5">AKNA domain-containing protein</fullName>
    </recommendedName>
</protein>
<evidence type="ECO:0000313" key="3">
    <source>
        <dbReference type="Ensembl" id="ENSACAP00000026358.1"/>
    </source>
</evidence>
<feature type="region of interest" description="Disordered" evidence="2">
    <location>
        <begin position="409"/>
        <end position="445"/>
    </location>
</feature>
<organism evidence="3 4">
    <name type="scientific">Anolis carolinensis</name>
    <name type="common">Green anole</name>
    <name type="synonym">American chameleon</name>
    <dbReference type="NCBI Taxonomy" id="28377"/>
    <lineage>
        <taxon>Eukaryota</taxon>
        <taxon>Metazoa</taxon>
        <taxon>Chordata</taxon>
        <taxon>Craniata</taxon>
        <taxon>Vertebrata</taxon>
        <taxon>Euteleostomi</taxon>
        <taxon>Lepidosauria</taxon>
        <taxon>Squamata</taxon>
        <taxon>Bifurcata</taxon>
        <taxon>Unidentata</taxon>
        <taxon>Episquamata</taxon>
        <taxon>Toxicofera</taxon>
        <taxon>Iguania</taxon>
        <taxon>Dactyloidae</taxon>
        <taxon>Anolis</taxon>
    </lineage>
</organism>
<accession>A0A803STR8</accession>
<keyword evidence="4" id="KW-1185">Reference proteome</keyword>
<dbReference type="PANTHER" id="PTHR21510">
    <property type="entry name" value="AKNA DOMAIN-CONTAINING PROTEIN"/>
    <property type="match status" value="1"/>
</dbReference>
<dbReference type="OrthoDB" id="9045614at2759"/>
<evidence type="ECO:0000256" key="1">
    <source>
        <dbReference type="SAM" id="Coils"/>
    </source>
</evidence>
<feature type="compositionally biased region" description="Polar residues" evidence="2">
    <location>
        <begin position="424"/>
        <end position="445"/>
    </location>
</feature>
<proteinExistence type="predicted"/>
<dbReference type="GeneTree" id="ENSGT00940000154254"/>
<feature type="compositionally biased region" description="Basic and acidic residues" evidence="2">
    <location>
        <begin position="368"/>
        <end position="377"/>
    </location>
</feature>
<sequence>MLTKHAEAQNHIDHLRFNAKKLPSSNSHRTNFDIKGQGTGINSELSTIPPVTVPVKPMLSFSESPLADLQTGGMVSPLADARKPSPMNPFLLQKVTEERKLSEMLKEQTEEMKAKVETFSKCMTEGVLPAEERHQLLKLLKGQLDQLEQNYLTTKEKHCSLQLQSYKYSSPSIVEFDPDRKVEGEIFKLGMLLEGIGENIDKTCNHHSSTFVTSPSFTSPKSVSYSYSNCSESPVVSRSSHSPEKTAMEVNIKNEKYGENRSDHMEEKRYQQPSQGNGGHLFQPQNLSYWEMKSPPSANPCSTNHPESAPVGPSRSKEQGRPTYPTYPSNQFLEELGNSSKEHNIIIHPRLKIQLSSRPTCSCSSNRNKKEDYRKTDRGKSDCEQFSIFLEGKAADFNSSDSDSEEISFCSRLSSSTEEERIQNHGSITVGSNKPNQASSQKADTSFQRIYYKEPEQFIDRLWDRHNLHVPQTTYSKMQDTIIISPQYLGRRDMYGRRLTSPERNRHTSAAVLSSTLDGIIETANSLKRTSEHMMQVISEDLTKANIQTSSHVTRSQHSIGMCYENYQNNV</sequence>
<name>A0A803STR8_ANOCA</name>
<feature type="coiled-coil region" evidence="1">
    <location>
        <begin position="130"/>
        <end position="157"/>
    </location>
</feature>
<gene>
    <name evidence="3" type="primary">aknad1</name>
</gene>
<evidence type="ECO:0000313" key="4">
    <source>
        <dbReference type="Proteomes" id="UP000001646"/>
    </source>
</evidence>
<feature type="region of interest" description="Disordered" evidence="2">
    <location>
        <begin position="231"/>
        <end position="332"/>
    </location>
</feature>
<dbReference type="GeneID" id="103279517"/>
<dbReference type="InParanoid" id="A0A803STR8"/>
<dbReference type="PANTHER" id="PTHR21510:SF16">
    <property type="entry name" value="PROTEIN AKNAD1"/>
    <property type="match status" value="1"/>
</dbReference>
<feature type="region of interest" description="Disordered" evidence="2">
    <location>
        <begin position="358"/>
        <end position="377"/>
    </location>
</feature>
<feature type="compositionally biased region" description="Basic and acidic residues" evidence="2">
    <location>
        <begin position="241"/>
        <end position="270"/>
    </location>
</feature>
<dbReference type="Proteomes" id="UP000001646">
    <property type="component" value="Unplaced"/>
</dbReference>
<evidence type="ECO:0008006" key="5">
    <source>
        <dbReference type="Google" id="ProtNLM"/>
    </source>
</evidence>
<feature type="compositionally biased region" description="Low complexity" evidence="2">
    <location>
        <begin position="231"/>
        <end position="240"/>
    </location>
</feature>
<evidence type="ECO:0000256" key="2">
    <source>
        <dbReference type="SAM" id="MobiDB-lite"/>
    </source>
</evidence>
<reference evidence="3" key="3">
    <citation type="submission" date="2025-09" db="UniProtKB">
        <authorList>
            <consortium name="Ensembl"/>
        </authorList>
    </citation>
    <scope>IDENTIFICATION</scope>
</reference>
<dbReference type="CTD" id="254268"/>
<dbReference type="AlphaFoldDB" id="A0A803STR8"/>
<keyword evidence="1" id="KW-0175">Coiled coil</keyword>
<dbReference type="Ensembl" id="ENSACAT00000048245.1">
    <property type="protein sequence ID" value="ENSACAP00000026358.1"/>
    <property type="gene ID" value="ENSACAG00000037276.1"/>
</dbReference>
<dbReference type="InterPro" id="IPR052655">
    <property type="entry name" value="AKNA_Centrosome-Trans_reg"/>
</dbReference>